<dbReference type="InterPro" id="IPR002885">
    <property type="entry name" value="PPR_rpt"/>
</dbReference>
<reference evidence="4" key="1">
    <citation type="submission" date="2016-02" db="EMBL/GenBank/DDBJ databases">
        <title>Draft genome sequence of Microdochium bolleyi, a fungal endophyte of beachgrass.</title>
        <authorList>
            <consortium name="DOE Joint Genome Institute"/>
            <person name="David A.S."/>
            <person name="May G."/>
            <person name="Haridas S."/>
            <person name="Lim J."/>
            <person name="Wang M."/>
            <person name="Labutti K."/>
            <person name="Lipzen A."/>
            <person name="Barry K."/>
            <person name="Grigoriev I.V."/>
        </authorList>
    </citation>
    <scope>NUCLEOTIDE SEQUENCE [LARGE SCALE GENOMIC DNA]</scope>
    <source>
        <strain evidence="4">J235TASD1</strain>
    </source>
</reference>
<gene>
    <name evidence="3" type="ORF">Micbo1qcDRAFT_163949</name>
</gene>
<dbReference type="PROSITE" id="PS51375">
    <property type="entry name" value="PPR"/>
    <property type="match status" value="2"/>
</dbReference>
<evidence type="ECO:0000313" key="4">
    <source>
        <dbReference type="Proteomes" id="UP000070501"/>
    </source>
</evidence>
<organism evidence="3 4">
    <name type="scientific">Microdochium bolleyi</name>
    <dbReference type="NCBI Taxonomy" id="196109"/>
    <lineage>
        <taxon>Eukaryota</taxon>
        <taxon>Fungi</taxon>
        <taxon>Dikarya</taxon>
        <taxon>Ascomycota</taxon>
        <taxon>Pezizomycotina</taxon>
        <taxon>Sordariomycetes</taxon>
        <taxon>Xylariomycetidae</taxon>
        <taxon>Xylariales</taxon>
        <taxon>Microdochiaceae</taxon>
        <taxon>Microdochium</taxon>
    </lineage>
</organism>
<sequence length="714" mass="82128">MRKIDRFHLWKSDFSYYMSQIGNPSPPKDSHDPNIKEMVELSENNTTLFEAFWRRLDHHRQELLFPSMVACSMSSRPVPLLALVRLTFDPVSCPNYILEDIVYFLDRYSEVVGSPKSSHKRNDAIKVADFLARHAPFRYVQLSQTSLRHIVLRNSLDKAWGYYQKSAKLGQHWSHNTLLHLASRLAKSSGHKVQAMQVFSHMKTLEGFDINSPEAASVCTSLLSIPKEGPQPDGLAEPDNLFRFLLDLGFNPNLISWSALMHNFCKRGHLDTGWKVFDMLCQQGFQPDAQALSILMNSAKIEHDVQSARNILRMAIASKNWSAGLINNFLATLYTAAESQVRIGRRQRKSNNAWRPMVQLYSKFFQLAPLQKLTLFPLENILASRDAVWGRDTELTNLAASVRPVRDSELMQPDNNTLILMFTAHMRSIQNPIALRRYYRLFQRLQQVRNPLVMAMLRKHGTRLHDCFVQAFMQFEATVPFALEIVFRMLRRGRQTLKDESQRWKYQPPSAHTWTILMNGFKNHKNATDAARTLDLMIRVGGAQPTAATWNVLLGAYARQGRLRAAVEIVSCREAAGFASGERTVESFRFFSERQRNRMIELLDAQRKKLAAAAAVRSFDERQPTEGKLSTSEQHERILDLLKMVLPAREIAEVTGEARHVEGFTDLQHAKLVIWRMQRRWAQLAESRPKRRSMNWKHANVLRLQRQAAALRGL</sequence>
<dbReference type="InterPro" id="IPR011990">
    <property type="entry name" value="TPR-like_helical_dom_sf"/>
</dbReference>
<dbReference type="InterPro" id="IPR051222">
    <property type="entry name" value="PPR/CCM1_RNA-binding"/>
</dbReference>
<dbReference type="NCBIfam" id="TIGR00756">
    <property type="entry name" value="PPR"/>
    <property type="match status" value="1"/>
</dbReference>
<protein>
    <recommendedName>
        <fullName evidence="5">Pentatricopeptide repeat domain-containing protein</fullName>
    </recommendedName>
</protein>
<evidence type="ECO:0000313" key="3">
    <source>
        <dbReference type="EMBL" id="KXJ91170.1"/>
    </source>
</evidence>
<accession>A0A136J1P8</accession>
<dbReference type="InParanoid" id="A0A136J1P8"/>
<dbReference type="Pfam" id="PF13812">
    <property type="entry name" value="PPR_3"/>
    <property type="match status" value="1"/>
</dbReference>
<dbReference type="PANTHER" id="PTHR47942:SF63">
    <property type="entry name" value="PENTATRICOPEPTIDE REPEAT-CONTAINING PROTEIN"/>
    <property type="match status" value="1"/>
</dbReference>
<dbReference type="AlphaFoldDB" id="A0A136J1P8"/>
<feature type="repeat" description="PPR" evidence="2">
    <location>
        <begin position="253"/>
        <end position="287"/>
    </location>
</feature>
<dbReference type="STRING" id="196109.A0A136J1P8"/>
<evidence type="ECO:0008006" key="5">
    <source>
        <dbReference type="Google" id="ProtNLM"/>
    </source>
</evidence>
<evidence type="ECO:0000256" key="2">
    <source>
        <dbReference type="PROSITE-ProRule" id="PRU00708"/>
    </source>
</evidence>
<dbReference type="PANTHER" id="PTHR47942">
    <property type="entry name" value="TETRATRICOPEPTIDE REPEAT (TPR)-LIKE SUPERFAMILY PROTEIN-RELATED"/>
    <property type="match status" value="1"/>
</dbReference>
<feature type="repeat" description="PPR" evidence="2">
    <location>
        <begin position="546"/>
        <end position="580"/>
    </location>
</feature>
<keyword evidence="4" id="KW-1185">Reference proteome</keyword>
<dbReference type="EMBL" id="KQ964251">
    <property type="protein sequence ID" value="KXJ91170.1"/>
    <property type="molecule type" value="Genomic_DNA"/>
</dbReference>
<dbReference type="Proteomes" id="UP000070501">
    <property type="component" value="Unassembled WGS sequence"/>
</dbReference>
<dbReference type="OrthoDB" id="185373at2759"/>
<dbReference type="Gene3D" id="1.25.40.10">
    <property type="entry name" value="Tetratricopeptide repeat domain"/>
    <property type="match status" value="2"/>
</dbReference>
<keyword evidence="1" id="KW-0677">Repeat</keyword>
<evidence type="ECO:0000256" key="1">
    <source>
        <dbReference type="ARBA" id="ARBA00022737"/>
    </source>
</evidence>
<proteinExistence type="predicted"/>
<dbReference type="Pfam" id="PF13041">
    <property type="entry name" value="PPR_2"/>
    <property type="match status" value="1"/>
</dbReference>
<name>A0A136J1P8_9PEZI</name>